<sequence>MALSFSFGMKQFWNESAEMQASGLYWVNADSQDAAYQLGGQVLEAQTEKIVTTCIFPKENPISGESAFALGADNIFISKLLSKKGTPSYYRIAAGNHAFLALPDDLNRVRNTHNQLIVLLFPAIAWQNLSSKDFSGWIKTMSALALRKNCALLIICHGQTSSVLNAQLNSHHRLIYGFSSLQTDIEPAQLVMSWWHNNFGVEANISYSLQKRDPGWKIMPQSAEFAAANTLNDDQWLYLAQRDVLEGAPPLSENWQLFDDNVVLTERGMHARSATLIFSLNNNDEVEALARQIHSLRIQRGSGLKIAVREMNASLRYIDQRLLQACGANLVVPHAARLSSFLTLLDDIQQLSFTRHVSEDIEQLLLGRLPTHHKGFLPLPTFCDVMQSIWSHTTLVTEARGLLISLRPVSGITPQQAISLCHLRRDGDVITLTERHLYLFLSNCQVSDLDKVLDSLFSLPTDEVFVSRIFWHQERDIQSEIRRLLAKKTLTEQVVWPIQTNTPVVASQPRAMVHLPEPLTLALSDVPIARSVAEATLHH</sequence>
<evidence type="ECO:0000313" key="2">
    <source>
        <dbReference type="EMBL" id="TPG59254.1"/>
    </source>
</evidence>
<dbReference type="Pfam" id="PF10995">
    <property type="entry name" value="CBP_BcsE"/>
    <property type="match status" value="1"/>
</dbReference>
<gene>
    <name evidence="2" type="primary">bcsE</name>
    <name evidence="2" type="ORF">EAH77_16675</name>
</gene>
<dbReference type="EMBL" id="RCZD01000009">
    <property type="protein sequence ID" value="TPG59254.1"/>
    <property type="molecule type" value="Genomic_DNA"/>
</dbReference>
<dbReference type="RefSeq" id="WP_140473923.1">
    <property type="nucleotide sequence ID" value="NZ_RCZD01000009.1"/>
</dbReference>
<name>A0A502GBN3_9GAMM</name>
<dbReference type="InterPro" id="IPR017745">
    <property type="entry name" value="BcsE"/>
</dbReference>
<dbReference type="AlphaFoldDB" id="A0A502GBN3"/>
<keyword evidence="3" id="KW-1185">Reference proteome</keyword>
<evidence type="ECO:0000256" key="1">
    <source>
        <dbReference type="NCBIfam" id="TIGR03369"/>
    </source>
</evidence>
<dbReference type="NCBIfam" id="TIGR03369">
    <property type="entry name" value="cellulose_bcsE"/>
    <property type="match status" value="1"/>
</dbReference>
<dbReference type="Proteomes" id="UP000317663">
    <property type="component" value="Unassembled WGS sequence"/>
</dbReference>
<protein>
    <recommendedName>
        <fullName evidence="1">Cellulose biosynthesis protein BcsE</fullName>
    </recommendedName>
</protein>
<reference evidence="2 3" key="1">
    <citation type="journal article" date="2019" name="Environ. Microbiol.">
        <title>Species interactions and distinct microbial communities in high Arctic permafrost affected cryosols are associated with the CH4 and CO2 gas fluxes.</title>
        <authorList>
            <person name="Altshuler I."/>
            <person name="Hamel J."/>
            <person name="Turney S."/>
            <person name="Magnuson E."/>
            <person name="Levesque R."/>
            <person name="Greer C."/>
            <person name="Whyte L.G."/>
        </authorList>
    </citation>
    <scope>NUCLEOTIDE SEQUENCE [LARGE SCALE GENOMIC DNA]</scope>
    <source>
        <strain evidence="2 3">E4</strain>
    </source>
</reference>
<comment type="caution">
    <text evidence="2">The sequence shown here is derived from an EMBL/GenBank/DDBJ whole genome shotgun (WGS) entry which is preliminary data.</text>
</comment>
<dbReference type="GO" id="GO:0035438">
    <property type="term" value="F:cyclic-di-GMP binding"/>
    <property type="evidence" value="ECO:0007669"/>
    <property type="project" value="InterPro"/>
</dbReference>
<accession>A0A502GBN3</accession>
<organism evidence="2 3">
    <name type="scientific">Ewingella americana</name>
    <dbReference type="NCBI Taxonomy" id="41202"/>
    <lineage>
        <taxon>Bacteria</taxon>
        <taxon>Pseudomonadati</taxon>
        <taxon>Pseudomonadota</taxon>
        <taxon>Gammaproteobacteria</taxon>
        <taxon>Enterobacterales</taxon>
        <taxon>Yersiniaceae</taxon>
        <taxon>Ewingella</taxon>
    </lineage>
</organism>
<proteinExistence type="predicted"/>
<dbReference type="OrthoDB" id="5840260at2"/>
<evidence type="ECO:0000313" key="3">
    <source>
        <dbReference type="Proteomes" id="UP000317663"/>
    </source>
</evidence>